<proteinExistence type="predicted"/>
<keyword evidence="1" id="KW-0813">Transport</keyword>
<feature type="transmembrane region" description="Helical" evidence="2">
    <location>
        <begin position="115"/>
        <end position="138"/>
    </location>
</feature>
<keyword evidence="2" id="KW-0472">Membrane</keyword>
<evidence type="ECO:0000256" key="1">
    <source>
        <dbReference type="ARBA" id="ARBA00022448"/>
    </source>
</evidence>
<reference evidence="3" key="1">
    <citation type="journal article" date="2015" name="Nature">
        <title>Complex archaea that bridge the gap between prokaryotes and eukaryotes.</title>
        <authorList>
            <person name="Spang A."/>
            <person name="Saw J.H."/>
            <person name="Jorgensen S.L."/>
            <person name="Zaremba-Niedzwiedzka K."/>
            <person name="Martijn J."/>
            <person name="Lind A.E."/>
            <person name="van Eijk R."/>
            <person name="Schleper C."/>
            <person name="Guy L."/>
            <person name="Ettema T.J."/>
        </authorList>
    </citation>
    <scope>NUCLEOTIDE SEQUENCE</scope>
</reference>
<keyword evidence="2" id="KW-0812">Transmembrane</keyword>
<dbReference type="AlphaFoldDB" id="A0A0F8X4N6"/>
<feature type="transmembrane region" description="Helical" evidence="2">
    <location>
        <begin position="183"/>
        <end position="204"/>
    </location>
</feature>
<evidence type="ECO:0000313" key="3">
    <source>
        <dbReference type="EMBL" id="KKK64042.1"/>
    </source>
</evidence>
<sequence>VIYQFWLLFNGKGRVQLKTRHLFVQIRILLSLIRLSLGGIGQSLIATTSWIALVRIIAEFGSGALAGYTIAIRVIIFTLLPAWGLSNAAATLVGQNLGANKPDRAKRSVWLTAKANMIFMGLVSIVFIAFPAFFIRIFIQDPEIVAFGANCLRIIAFGFVFYGMGMVMIQALNGAGDTTTPTIINLVCFWMLEIPLAYILALKLEAGENGVYIAIIVAETCMALIAGYIFRRGKWKLRKV</sequence>
<dbReference type="Pfam" id="PF01554">
    <property type="entry name" value="MatE"/>
    <property type="match status" value="1"/>
</dbReference>
<feature type="transmembrane region" description="Helical" evidence="2">
    <location>
        <begin position="70"/>
        <end position="94"/>
    </location>
</feature>
<evidence type="ECO:0008006" key="4">
    <source>
        <dbReference type="Google" id="ProtNLM"/>
    </source>
</evidence>
<comment type="caution">
    <text evidence="3">The sequence shown here is derived from an EMBL/GenBank/DDBJ whole genome shotgun (WGS) entry which is preliminary data.</text>
</comment>
<protein>
    <recommendedName>
        <fullName evidence="4">Polysaccharide biosynthesis protein C-terminal domain-containing protein</fullName>
    </recommendedName>
</protein>
<accession>A0A0F8X4N6</accession>
<dbReference type="PANTHER" id="PTHR43298:SF2">
    <property type="entry name" value="FMN_FAD EXPORTER YEEO-RELATED"/>
    <property type="match status" value="1"/>
</dbReference>
<gene>
    <name evidence="3" type="ORF">LCGC14_2988220</name>
</gene>
<dbReference type="GO" id="GO:0005886">
    <property type="term" value="C:plasma membrane"/>
    <property type="evidence" value="ECO:0007669"/>
    <property type="project" value="TreeGrafter"/>
</dbReference>
<dbReference type="GO" id="GO:0015297">
    <property type="term" value="F:antiporter activity"/>
    <property type="evidence" value="ECO:0007669"/>
    <property type="project" value="InterPro"/>
</dbReference>
<organism evidence="3">
    <name type="scientific">marine sediment metagenome</name>
    <dbReference type="NCBI Taxonomy" id="412755"/>
    <lineage>
        <taxon>unclassified sequences</taxon>
        <taxon>metagenomes</taxon>
        <taxon>ecological metagenomes</taxon>
    </lineage>
</organism>
<feature type="transmembrane region" description="Helical" evidence="2">
    <location>
        <begin position="35"/>
        <end position="58"/>
    </location>
</feature>
<dbReference type="GO" id="GO:0042910">
    <property type="term" value="F:xenobiotic transmembrane transporter activity"/>
    <property type="evidence" value="ECO:0007669"/>
    <property type="project" value="InterPro"/>
</dbReference>
<keyword evidence="2" id="KW-1133">Transmembrane helix</keyword>
<dbReference type="PANTHER" id="PTHR43298">
    <property type="entry name" value="MULTIDRUG RESISTANCE PROTEIN NORM-RELATED"/>
    <property type="match status" value="1"/>
</dbReference>
<dbReference type="InterPro" id="IPR050222">
    <property type="entry name" value="MATE_MdtK"/>
</dbReference>
<feature type="transmembrane region" description="Helical" evidence="2">
    <location>
        <begin position="210"/>
        <end position="230"/>
    </location>
</feature>
<dbReference type="InterPro" id="IPR002528">
    <property type="entry name" value="MATE_fam"/>
</dbReference>
<name>A0A0F8X4N6_9ZZZZ</name>
<dbReference type="EMBL" id="LAZR01061210">
    <property type="protein sequence ID" value="KKK64042.1"/>
    <property type="molecule type" value="Genomic_DNA"/>
</dbReference>
<evidence type="ECO:0000256" key="2">
    <source>
        <dbReference type="SAM" id="Phobius"/>
    </source>
</evidence>
<feature type="non-terminal residue" evidence="3">
    <location>
        <position position="1"/>
    </location>
</feature>